<protein>
    <recommendedName>
        <fullName evidence="1">Lipid A deacylase</fullName>
        <ecNumber evidence="1">3.1.1.77</ecNumber>
    </recommendedName>
    <alternativeName>
        <fullName evidence="1">LPS 3-O-deacylase</fullName>
    </alternativeName>
    <alternativeName>
        <fullName evidence="1">Outer membrane enzyme</fullName>
    </alternativeName>
</protein>
<dbReference type="Gene3D" id="2.40.160.20">
    <property type="match status" value="1"/>
</dbReference>
<dbReference type="GO" id="GO:0009279">
    <property type="term" value="C:cell outer membrane"/>
    <property type="evidence" value="ECO:0007669"/>
    <property type="project" value="UniProtKB-SubCell"/>
</dbReference>
<comment type="function">
    <text evidence="1">Has lipid A 3-O-deacylase activity. Hydrolyzes the ester bond at the 3 position of lipid A, a bioactive component of lipopolysaccharide (LPS), thereby releasing the primary fatty acyl moiety.</text>
</comment>
<evidence type="ECO:0000313" key="6">
    <source>
        <dbReference type="Proteomes" id="UP000294575"/>
    </source>
</evidence>
<comment type="caution">
    <text evidence="5">The sequence shown here is derived from an EMBL/GenBank/DDBJ whole genome shotgun (WGS) entry which is preliminary data.</text>
</comment>
<keyword evidence="1" id="KW-0378">Hydrolase</keyword>
<comment type="subcellular location">
    <subcellularLocation>
        <location evidence="1">Cell outer membrane</location>
        <topology evidence="1">Multi-pass membrane protein</topology>
    </subcellularLocation>
</comment>
<reference evidence="5 6" key="1">
    <citation type="submission" date="2019-03" db="EMBL/GenBank/DDBJ databases">
        <title>Genomic Encyclopedia of Type Strains, Phase IV (KMG-IV): sequencing the most valuable type-strain genomes for metagenomic binning, comparative biology and taxonomic classification.</title>
        <authorList>
            <person name="Goeker M."/>
        </authorList>
    </citation>
    <scope>NUCLEOTIDE SEQUENCE [LARGE SCALE GENOMIC DNA]</scope>
    <source>
        <strain evidence="5 6">DSM 28679</strain>
    </source>
</reference>
<evidence type="ECO:0000256" key="4">
    <source>
        <dbReference type="SAM" id="SignalP"/>
    </source>
</evidence>
<evidence type="ECO:0000313" key="5">
    <source>
        <dbReference type="EMBL" id="TDQ38490.1"/>
    </source>
</evidence>
<feature type="active site" description="Charge relay system" evidence="2">
    <location>
        <position position="148"/>
    </location>
</feature>
<comment type="similarity">
    <text evidence="1">Belongs to the PagL family.</text>
</comment>
<feature type="active site" description="Charge relay system" evidence="2">
    <location>
        <position position="150"/>
    </location>
</feature>
<dbReference type="EMBL" id="SNYK01000004">
    <property type="protein sequence ID" value="TDQ38490.1"/>
    <property type="molecule type" value="Genomic_DNA"/>
</dbReference>
<dbReference type="Pfam" id="PF09411">
    <property type="entry name" value="PagL"/>
    <property type="match status" value="1"/>
</dbReference>
<keyword evidence="4" id="KW-0732">Signal</keyword>
<dbReference type="AlphaFoldDB" id="A0A4R6TX76"/>
<evidence type="ECO:0000256" key="3">
    <source>
        <dbReference type="PIRSR" id="PIRSR029681-2"/>
    </source>
</evidence>
<dbReference type="Proteomes" id="UP000294575">
    <property type="component" value="Unassembled WGS sequence"/>
</dbReference>
<comment type="catalytic activity">
    <reaction evidence="1">
        <text>a 3-(acyloxy)acyl derivative of bacterial toxin + H2O = a 3-hydroxyacyl derivative of bacterial toxin + a fatty acid + H(+)</text>
        <dbReference type="Rhea" id="RHEA:12032"/>
        <dbReference type="ChEBI" id="CHEBI:15377"/>
        <dbReference type="ChEBI" id="CHEBI:15378"/>
        <dbReference type="ChEBI" id="CHEBI:28868"/>
        <dbReference type="ChEBI" id="CHEBI:136853"/>
        <dbReference type="ChEBI" id="CHEBI:140675"/>
        <dbReference type="EC" id="3.1.1.77"/>
    </reaction>
</comment>
<dbReference type="RefSeq" id="WP_101496208.1">
    <property type="nucleotide sequence ID" value="NZ_LNJZ01000005.1"/>
</dbReference>
<comment type="subunit">
    <text evidence="1">Homodimer.</text>
</comment>
<keyword evidence="1" id="KW-0998">Cell outer membrane</keyword>
<dbReference type="InterPro" id="IPR011250">
    <property type="entry name" value="OMP/PagP_B-barrel"/>
</dbReference>
<feature type="active site" description="Charge relay system" evidence="2">
    <location>
        <position position="162"/>
    </location>
</feature>
<feature type="site" description="Critical for activity" evidence="3">
    <location>
        <position position="151"/>
    </location>
</feature>
<accession>A0A4R6TX76</accession>
<dbReference type="SUPFAM" id="SSF56925">
    <property type="entry name" value="OMPA-like"/>
    <property type="match status" value="1"/>
</dbReference>
<name>A0A4R6TX76_9GAMM</name>
<sequence length="172" mass="18643">MKTRILSLTSVLLLAVTSQTQALEFSVAAGGTGHGDPVLRAGLTSDWQHQWFASDTGQLSGYWDTGYTYWSSGRHSAAAHSLSLAPVFTYTFNRPVLKPFIEGGIGVAVFSKTRVNGRKLGSSLNFEDRIGAGIQLPNNGKLGIRAIHYSNAGLKNPNDGVDNYSLFYRHPL</sequence>
<feature type="signal peptide" evidence="4">
    <location>
        <begin position="1"/>
        <end position="22"/>
    </location>
</feature>
<feature type="chain" id="PRO_5020750944" description="Lipid A deacylase" evidence="4">
    <location>
        <begin position="23"/>
        <end position="172"/>
    </location>
</feature>
<dbReference type="PIRSF" id="PIRSF029681">
    <property type="entry name" value="PagL"/>
    <property type="match status" value="1"/>
</dbReference>
<evidence type="ECO:0000256" key="1">
    <source>
        <dbReference type="PIRNR" id="PIRNR029681"/>
    </source>
</evidence>
<keyword evidence="1" id="KW-0472">Membrane</keyword>
<gene>
    <name evidence="5" type="ORF">DFQ45_10464</name>
</gene>
<evidence type="ECO:0000256" key="2">
    <source>
        <dbReference type="PIRSR" id="PIRSR029681-1"/>
    </source>
</evidence>
<proteinExistence type="inferred from homology"/>
<dbReference type="GO" id="GO:0050528">
    <property type="term" value="F:acyloxyacyl hydrolase activity"/>
    <property type="evidence" value="ECO:0007669"/>
    <property type="project" value="UniProtKB-EC"/>
</dbReference>
<dbReference type="EC" id="3.1.1.77" evidence="1"/>
<dbReference type="InterPro" id="IPR018550">
    <property type="entry name" value="Lipid-A_deacylase-rel"/>
</dbReference>
<keyword evidence="6" id="KW-1185">Reference proteome</keyword>
<organism evidence="5 6">
    <name type="scientific">Thiopseudomonas denitrificans</name>
    <dbReference type="NCBI Taxonomy" id="1501432"/>
    <lineage>
        <taxon>Bacteria</taxon>
        <taxon>Pseudomonadati</taxon>
        <taxon>Pseudomonadota</taxon>
        <taxon>Gammaproteobacteria</taxon>
        <taxon>Pseudomonadales</taxon>
        <taxon>Pseudomonadaceae</taxon>
        <taxon>Thiopseudomonas</taxon>
    </lineage>
</organism>
<dbReference type="OrthoDB" id="9797122at2"/>